<evidence type="ECO:0000313" key="3">
    <source>
        <dbReference type="EMBL" id="RRH77929.1"/>
    </source>
</evidence>
<accession>A0A3P3DUS7</accession>
<sequence>MEFRIGDRSLRVNIPDRARLMAELRLRLTEHQGFALATLNLDHLVKLRDDADFRAAYLAQDLVVADGNPVVWLSRLARRPVSLVPGSELVVPLAQLARDCGRSVALFGSSPEALADATESLTRRLPGLKISASIAPPMGFDPKSPAADALLAQVRDSGAGLCFLALGAPRQEILAARARNIAPQTGFASVGAGLDFLGGHQKRAPVWVQKIAMEWLWRMLSSPRRLAGRYLRCALLLPALIRDALKLRQSG</sequence>
<dbReference type="InterPro" id="IPR004629">
    <property type="entry name" value="WecG_TagA_CpsF"/>
</dbReference>
<dbReference type="PANTHER" id="PTHR34136:SF1">
    <property type="entry name" value="UDP-N-ACETYL-D-MANNOSAMINURONIC ACID TRANSFERASE"/>
    <property type="match status" value="1"/>
</dbReference>
<evidence type="ECO:0000256" key="1">
    <source>
        <dbReference type="ARBA" id="ARBA00022676"/>
    </source>
</evidence>
<dbReference type="NCBIfam" id="TIGR00696">
    <property type="entry name" value="wecG_tagA_cpsF"/>
    <property type="match status" value="1"/>
</dbReference>
<keyword evidence="4" id="KW-1185">Reference proteome</keyword>
<dbReference type="GO" id="GO:0016758">
    <property type="term" value="F:hexosyltransferase activity"/>
    <property type="evidence" value="ECO:0007669"/>
    <property type="project" value="TreeGrafter"/>
</dbReference>
<name>A0A3P3DUS7_9RHOB</name>
<gene>
    <name evidence="3" type="ORF">EG244_02580</name>
</gene>
<dbReference type="EMBL" id="RRAZ01000003">
    <property type="protein sequence ID" value="RRH77929.1"/>
    <property type="molecule type" value="Genomic_DNA"/>
</dbReference>
<proteinExistence type="predicted"/>
<keyword evidence="2 3" id="KW-0808">Transferase</keyword>
<keyword evidence="1" id="KW-0328">Glycosyltransferase</keyword>
<dbReference type="Proteomes" id="UP000282125">
    <property type="component" value="Unassembled WGS sequence"/>
</dbReference>
<comment type="caution">
    <text evidence="3">The sequence shown here is derived from an EMBL/GenBank/DDBJ whole genome shotgun (WGS) entry which is preliminary data.</text>
</comment>
<protein>
    <submittedName>
        <fullName evidence="3">Glycosyltransferase</fullName>
    </submittedName>
</protein>
<dbReference type="CDD" id="cd06533">
    <property type="entry name" value="Glyco_transf_WecG_TagA"/>
    <property type="match status" value="1"/>
</dbReference>
<dbReference type="OrthoDB" id="9771846at2"/>
<reference evidence="3 4" key="1">
    <citation type="submission" date="2018-11" db="EMBL/GenBank/DDBJ databases">
        <title>Gemmobacter sp. nov., YIM 102744-1 draft genome.</title>
        <authorList>
            <person name="Li G."/>
            <person name="Jiang Y."/>
        </authorList>
    </citation>
    <scope>NUCLEOTIDE SEQUENCE [LARGE SCALE GENOMIC DNA]</scope>
    <source>
        <strain evidence="3 4">YIM 102744-1</strain>
    </source>
</reference>
<dbReference type="RefSeq" id="WP_124963456.1">
    <property type="nucleotide sequence ID" value="NZ_RRAZ01000003.1"/>
</dbReference>
<dbReference type="PANTHER" id="PTHR34136">
    <property type="match status" value="1"/>
</dbReference>
<dbReference type="Pfam" id="PF03808">
    <property type="entry name" value="Glyco_tran_WecG"/>
    <property type="match status" value="1"/>
</dbReference>
<organism evidence="3 4">
    <name type="scientific">Falsigemmobacter faecalis</name>
    <dbReference type="NCBI Taxonomy" id="2488730"/>
    <lineage>
        <taxon>Bacteria</taxon>
        <taxon>Pseudomonadati</taxon>
        <taxon>Pseudomonadota</taxon>
        <taxon>Alphaproteobacteria</taxon>
        <taxon>Rhodobacterales</taxon>
        <taxon>Paracoccaceae</taxon>
        <taxon>Falsigemmobacter</taxon>
    </lineage>
</organism>
<evidence type="ECO:0000256" key="2">
    <source>
        <dbReference type="ARBA" id="ARBA00022679"/>
    </source>
</evidence>
<dbReference type="AlphaFoldDB" id="A0A3P3DUS7"/>
<evidence type="ECO:0000313" key="4">
    <source>
        <dbReference type="Proteomes" id="UP000282125"/>
    </source>
</evidence>